<feature type="domain" description="DUF1254" evidence="3">
    <location>
        <begin position="59"/>
        <end position="199"/>
    </location>
</feature>
<feature type="chain" id="PRO_5024847293" evidence="1">
    <location>
        <begin position="31"/>
        <end position="481"/>
    </location>
</feature>
<evidence type="ECO:0000259" key="3">
    <source>
        <dbReference type="Pfam" id="PF06863"/>
    </source>
</evidence>
<keyword evidence="1" id="KW-0732">Signal</keyword>
<accession>A0A5N6D173</accession>
<dbReference type="InterPro" id="IPR037050">
    <property type="entry name" value="DUF1254_sf"/>
</dbReference>
<evidence type="ECO:0000256" key="1">
    <source>
        <dbReference type="SAM" id="SignalP"/>
    </source>
</evidence>
<evidence type="ECO:0000313" key="4">
    <source>
        <dbReference type="EMBL" id="KAB8198911.1"/>
    </source>
</evidence>
<dbReference type="PANTHER" id="PTHR36509">
    <property type="entry name" value="BLL3101 PROTEIN"/>
    <property type="match status" value="1"/>
</dbReference>
<reference evidence="4 5" key="1">
    <citation type="submission" date="2019-04" db="EMBL/GenBank/DDBJ databases">
        <title>Fungal friends and foes A comparative genomics study of 23 Aspergillus species from section Flavi.</title>
        <authorList>
            <consortium name="DOE Joint Genome Institute"/>
            <person name="Kjaerbolling I."/>
            <person name="Vesth T.C."/>
            <person name="Frisvad J.C."/>
            <person name="Nybo J.L."/>
            <person name="Theobald S."/>
            <person name="Kildgaard S."/>
            <person name="Petersen T.I."/>
            <person name="Kuo A."/>
            <person name="Sato A."/>
            <person name="Lyhne E.K."/>
            <person name="Kogle M.E."/>
            <person name="Wiebenga A."/>
            <person name="Kun R.S."/>
            <person name="Lubbers R.J."/>
            <person name="Makela M.R."/>
            <person name="Barry K."/>
            <person name="Chovatia M."/>
            <person name="Clum A."/>
            <person name="Daum C."/>
            <person name="Haridas S."/>
            <person name="He G."/>
            <person name="LaButti K."/>
            <person name="Lipzen A."/>
            <person name="Mondo S."/>
            <person name="Pangilinan J."/>
            <person name="Riley R."/>
            <person name="Salamov A."/>
            <person name="Simmons B.A."/>
            <person name="Magnuson J.K."/>
            <person name="Henrissat B."/>
            <person name="Mortensen U.H."/>
            <person name="Larsen T.O."/>
            <person name="De vries R.P."/>
            <person name="Grigoriev I.V."/>
            <person name="Machida M."/>
            <person name="Baker S.E."/>
            <person name="Andersen M.R."/>
        </authorList>
    </citation>
    <scope>NUCLEOTIDE SEQUENCE [LARGE SCALE GENOMIC DNA]</scope>
    <source>
        <strain evidence="4 5">CBS 117618</strain>
    </source>
</reference>
<dbReference type="Gene3D" id="2.60.40.1610">
    <property type="entry name" value="Domain of unknown function DUF1254"/>
    <property type="match status" value="1"/>
</dbReference>
<dbReference type="InterPro" id="IPR010679">
    <property type="entry name" value="DUF1254"/>
</dbReference>
<dbReference type="EMBL" id="ML735118">
    <property type="protein sequence ID" value="KAB8198911.1"/>
    <property type="molecule type" value="Genomic_DNA"/>
</dbReference>
<protein>
    <submittedName>
        <fullName evidence="4">DUF1254-domain-containing protein</fullName>
    </submittedName>
</protein>
<gene>
    <name evidence="4" type="ORF">BDV34DRAFT_59022</name>
</gene>
<dbReference type="AlphaFoldDB" id="A0A5N6D173"/>
<keyword evidence="5" id="KW-1185">Reference proteome</keyword>
<dbReference type="Pfam" id="PF06742">
    <property type="entry name" value="DUF1214"/>
    <property type="match status" value="1"/>
</dbReference>
<dbReference type="Proteomes" id="UP000326532">
    <property type="component" value="Unassembled WGS sequence"/>
</dbReference>
<dbReference type="OMA" id="PRVFMDD"/>
<organism evidence="4 5">
    <name type="scientific">Aspergillus parasiticus</name>
    <dbReference type="NCBI Taxonomy" id="5067"/>
    <lineage>
        <taxon>Eukaryota</taxon>
        <taxon>Fungi</taxon>
        <taxon>Dikarya</taxon>
        <taxon>Ascomycota</taxon>
        <taxon>Pezizomycotina</taxon>
        <taxon>Eurotiomycetes</taxon>
        <taxon>Eurotiomycetidae</taxon>
        <taxon>Eurotiales</taxon>
        <taxon>Aspergillaceae</taxon>
        <taxon>Aspergillus</taxon>
        <taxon>Aspergillus subgen. Circumdati</taxon>
    </lineage>
</organism>
<proteinExistence type="predicted"/>
<dbReference type="Gene3D" id="2.60.120.600">
    <property type="entry name" value="Domain of unknown function DUF1214, C-terminal domain"/>
    <property type="match status" value="1"/>
</dbReference>
<dbReference type="SUPFAM" id="SSF160935">
    <property type="entry name" value="VPA0735-like"/>
    <property type="match status" value="1"/>
</dbReference>
<sequence>MKLQLPVKIVFGAAAFAGTTLAAASEVAEATQFTLTYGYPLPSFARAAVAALSEVNCTNCFQHNTQLATSASQHVVRPNVDTLYSTAVIDLSHHDIVVDIPLVKDRYWVFPFYDAYGNNYVNLGSVENSKAGKYILRFNADDKQNPGVQLCGDPEKCNGLQGYVNAPTPYGLMVVRYAAKHTAGDLQEIHALQNQSGLYTVEKGCRTSCRVTAPTLTMSMLNSSLSSDPAIKIMQLTARIAPHNHPRNISDLARVNYMLTKSGVRDGVYKPQKGQNLTAAYLASEMAMSKAASEPQNVHSLEHGWHALAPTAQGDYGVNYAMREFVAYSGYLALRATEALYPSYGAFQKGLHLGPRESYIFTFPSKPPMAQYGFWSLTAYNAEEYLVPNTLNRYALSDRSNLTYADGSLVYNGDTNGDESFQLLVQPADVSPPKNWTSNWLPAPKGGGGLSLTLRFYAPTEQLSNGSWPYPMVQKGEAIRV</sequence>
<dbReference type="InterPro" id="IPR037049">
    <property type="entry name" value="DUF1214_C_sf"/>
</dbReference>
<feature type="domain" description="DUF1214" evidence="2">
    <location>
        <begin position="338"/>
        <end position="460"/>
    </location>
</feature>
<evidence type="ECO:0000313" key="5">
    <source>
        <dbReference type="Proteomes" id="UP000326532"/>
    </source>
</evidence>
<dbReference type="InterPro" id="IPR010621">
    <property type="entry name" value="DUF1214"/>
</dbReference>
<dbReference type="PANTHER" id="PTHR36509:SF2">
    <property type="entry name" value="BLL3101 PROTEIN"/>
    <property type="match status" value="1"/>
</dbReference>
<dbReference type="Pfam" id="PF06863">
    <property type="entry name" value="DUF1254"/>
    <property type="match status" value="1"/>
</dbReference>
<name>A0A5N6D173_ASPPA</name>
<evidence type="ECO:0000259" key="2">
    <source>
        <dbReference type="Pfam" id="PF06742"/>
    </source>
</evidence>
<dbReference type="VEuPathDB" id="FungiDB:BDV34DRAFT_59022"/>
<feature type="signal peptide" evidence="1">
    <location>
        <begin position="1"/>
        <end position="30"/>
    </location>
</feature>